<dbReference type="CDD" id="cd17319">
    <property type="entry name" value="MFS_ExuT_GudP_like"/>
    <property type="match status" value="1"/>
</dbReference>
<evidence type="ECO:0000313" key="7">
    <source>
        <dbReference type="EMBL" id="MFD2960179.1"/>
    </source>
</evidence>
<dbReference type="Gene3D" id="1.20.1250.20">
    <property type="entry name" value="MFS general substrate transporter like domains"/>
    <property type="match status" value="2"/>
</dbReference>
<proteinExistence type="predicted"/>
<feature type="transmembrane region" description="Helical" evidence="5">
    <location>
        <begin position="6"/>
        <end position="23"/>
    </location>
</feature>
<evidence type="ECO:0000256" key="1">
    <source>
        <dbReference type="ARBA" id="ARBA00004141"/>
    </source>
</evidence>
<feature type="transmembrane region" description="Helical" evidence="5">
    <location>
        <begin position="289"/>
        <end position="307"/>
    </location>
</feature>
<dbReference type="PANTHER" id="PTHR11662">
    <property type="entry name" value="SOLUTE CARRIER FAMILY 17"/>
    <property type="match status" value="1"/>
</dbReference>
<keyword evidence="2 5" id="KW-0812">Transmembrane</keyword>
<feature type="transmembrane region" description="Helical" evidence="5">
    <location>
        <begin position="215"/>
        <end position="236"/>
    </location>
</feature>
<dbReference type="SUPFAM" id="SSF103473">
    <property type="entry name" value="MFS general substrate transporter"/>
    <property type="match status" value="1"/>
</dbReference>
<reference evidence="8" key="1">
    <citation type="journal article" date="2019" name="Int. J. Syst. Evol. Microbiol.">
        <title>The Global Catalogue of Microorganisms (GCM) 10K type strain sequencing project: providing services to taxonomists for standard genome sequencing and annotation.</title>
        <authorList>
            <consortium name="The Broad Institute Genomics Platform"/>
            <consortium name="The Broad Institute Genome Sequencing Center for Infectious Disease"/>
            <person name="Wu L."/>
            <person name="Ma J."/>
        </authorList>
    </citation>
    <scope>NUCLEOTIDE SEQUENCE [LARGE SCALE GENOMIC DNA]</scope>
    <source>
        <strain evidence="8">KCTC 23098</strain>
    </source>
</reference>
<name>A0ABW6AW34_9SPHI</name>
<dbReference type="InterPro" id="IPR036259">
    <property type="entry name" value="MFS_trans_sf"/>
</dbReference>
<dbReference type="InterPro" id="IPR050382">
    <property type="entry name" value="MFS_Na/Anion_cotransporter"/>
</dbReference>
<dbReference type="Pfam" id="PF07690">
    <property type="entry name" value="MFS_1"/>
    <property type="match status" value="1"/>
</dbReference>
<dbReference type="InterPro" id="IPR020846">
    <property type="entry name" value="MFS_dom"/>
</dbReference>
<protein>
    <submittedName>
        <fullName evidence="7">MFS transporter</fullName>
    </submittedName>
</protein>
<feature type="transmembrane region" description="Helical" evidence="5">
    <location>
        <begin position="75"/>
        <end position="94"/>
    </location>
</feature>
<feature type="transmembrane region" description="Helical" evidence="5">
    <location>
        <begin position="347"/>
        <end position="370"/>
    </location>
</feature>
<accession>A0ABW6AW34</accession>
<feature type="transmembrane region" description="Helical" evidence="5">
    <location>
        <begin position="44"/>
        <end position="63"/>
    </location>
</feature>
<feature type="transmembrane region" description="Helical" evidence="5">
    <location>
        <begin position="132"/>
        <end position="154"/>
    </location>
</feature>
<dbReference type="Proteomes" id="UP001597560">
    <property type="component" value="Unassembled WGS sequence"/>
</dbReference>
<dbReference type="PROSITE" id="PS50850">
    <property type="entry name" value="MFS"/>
    <property type="match status" value="1"/>
</dbReference>
<dbReference type="InterPro" id="IPR011701">
    <property type="entry name" value="MFS"/>
</dbReference>
<feature type="transmembrane region" description="Helical" evidence="5">
    <location>
        <begin position="376"/>
        <end position="399"/>
    </location>
</feature>
<feature type="domain" description="Major facilitator superfamily (MFS) profile" evidence="6">
    <location>
        <begin position="10"/>
        <end position="401"/>
    </location>
</feature>
<feature type="transmembrane region" description="Helical" evidence="5">
    <location>
        <begin position="313"/>
        <end position="335"/>
    </location>
</feature>
<dbReference type="RefSeq" id="WP_377608560.1">
    <property type="nucleotide sequence ID" value="NZ_JBHUPA010000001.1"/>
</dbReference>
<sequence length="407" mass="45339">MLIPYIRWIIVFLVFIATGLNFLDRQILSITIIKIQKEFNITDIQYGWVNTSFLVSYALMFTIGGRLIERFGGKIGLAVAVGIWSTASALHGFMTHISHLVASRFLLGFGEGACFPGAAKTVNELFNKKERALANGIAIGGSAIGAVLAPVLTIQLSNRYGWRWCFIFAGLVGLVWVAIWLFLRWPKQHKPKTSKEIYPSKPPLPFSQIFRNRSALLMLMIRFLLDPVFYFFMFWIPKYLNETKNVSFDDIGHFLWIPFLALGLSNIAGGYFSDTLIKKGYSVNKARKLVMGVAALLTLSAILIPQTSDLPSAITLMTILLFAHGFWITNYITAISDIFGDRATSTIVGLSGTAGAISGLVINPLIGWIIQQYSYTPLWLICGLMYPIAFLIIATGITIKPYPDKTR</sequence>
<gene>
    <name evidence="7" type="ORF">ACFS6J_00180</name>
</gene>
<keyword evidence="3 5" id="KW-1133">Transmembrane helix</keyword>
<evidence type="ECO:0000256" key="4">
    <source>
        <dbReference type="ARBA" id="ARBA00023136"/>
    </source>
</evidence>
<feature type="transmembrane region" description="Helical" evidence="5">
    <location>
        <begin position="256"/>
        <end position="277"/>
    </location>
</feature>
<comment type="caution">
    <text evidence="7">The sequence shown here is derived from an EMBL/GenBank/DDBJ whole genome shotgun (WGS) entry which is preliminary data.</text>
</comment>
<organism evidence="7 8">
    <name type="scientific">Olivibacter jilunii</name>
    <dbReference type="NCBI Taxonomy" id="985016"/>
    <lineage>
        <taxon>Bacteria</taxon>
        <taxon>Pseudomonadati</taxon>
        <taxon>Bacteroidota</taxon>
        <taxon>Sphingobacteriia</taxon>
        <taxon>Sphingobacteriales</taxon>
        <taxon>Sphingobacteriaceae</taxon>
        <taxon>Olivibacter</taxon>
    </lineage>
</organism>
<evidence type="ECO:0000256" key="5">
    <source>
        <dbReference type="SAM" id="Phobius"/>
    </source>
</evidence>
<keyword evidence="4 5" id="KW-0472">Membrane</keyword>
<dbReference type="EMBL" id="JBHUPA010000001">
    <property type="protein sequence ID" value="MFD2960179.1"/>
    <property type="molecule type" value="Genomic_DNA"/>
</dbReference>
<evidence type="ECO:0000256" key="3">
    <source>
        <dbReference type="ARBA" id="ARBA00022989"/>
    </source>
</evidence>
<comment type="subcellular location">
    <subcellularLocation>
        <location evidence="1">Membrane</location>
        <topology evidence="1">Multi-pass membrane protein</topology>
    </subcellularLocation>
</comment>
<evidence type="ECO:0000259" key="6">
    <source>
        <dbReference type="PROSITE" id="PS50850"/>
    </source>
</evidence>
<evidence type="ECO:0000313" key="8">
    <source>
        <dbReference type="Proteomes" id="UP001597560"/>
    </source>
</evidence>
<dbReference type="PANTHER" id="PTHR11662:SF285">
    <property type="entry name" value="HEXURONATE TRANSPORTER"/>
    <property type="match status" value="1"/>
</dbReference>
<evidence type="ECO:0000256" key="2">
    <source>
        <dbReference type="ARBA" id="ARBA00022692"/>
    </source>
</evidence>
<keyword evidence="8" id="KW-1185">Reference proteome</keyword>
<feature type="transmembrane region" description="Helical" evidence="5">
    <location>
        <begin position="160"/>
        <end position="183"/>
    </location>
</feature>